<feature type="active site" evidence="4">
    <location>
        <position position="68"/>
    </location>
</feature>
<dbReference type="RefSeq" id="WP_188390167.1">
    <property type="nucleotide sequence ID" value="NZ_BMFK01000010.1"/>
</dbReference>
<comment type="caution">
    <text evidence="6">The sequence shown here is derived from an EMBL/GenBank/DDBJ whole genome shotgun (WGS) entry which is preliminary data.</text>
</comment>
<accession>A0A917ES04</accession>
<dbReference type="InterPro" id="IPR035240">
    <property type="entry name" value="SprT_Zn_ribbon"/>
</dbReference>
<dbReference type="SMART" id="SM00731">
    <property type="entry name" value="SprT"/>
    <property type="match status" value="1"/>
</dbReference>
<dbReference type="EMBL" id="BMFK01000010">
    <property type="protein sequence ID" value="GGE85609.1"/>
    <property type="molecule type" value="Genomic_DNA"/>
</dbReference>
<dbReference type="AlphaFoldDB" id="A0A917ES04"/>
<dbReference type="InterPro" id="IPR006640">
    <property type="entry name" value="SprT-like_domain"/>
</dbReference>
<comment type="subcellular location">
    <subcellularLocation>
        <location evidence="4">Cytoplasm</location>
    </subcellularLocation>
</comment>
<evidence type="ECO:0000313" key="6">
    <source>
        <dbReference type="EMBL" id="GGE85609.1"/>
    </source>
</evidence>
<feature type="domain" description="SprT-like" evidence="5">
    <location>
        <begin position="4"/>
        <end position="148"/>
    </location>
</feature>
<feature type="binding site" evidence="4">
    <location>
        <position position="67"/>
    </location>
    <ligand>
        <name>Zn(2+)</name>
        <dbReference type="ChEBI" id="CHEBI:29105"/>
    </ligand>
</feature>
<dbReference type="GO" id="GO:0006950">
    <property type="term" value="P:response to stress"/>
    <property type="evidence" value="ECO:0007669"/>
    <property type="project" value="UniProtKB-ARBA"/>
</dbReference>
<dbReference type="HAMAP" id="MF_00745">
    <property type="entry name" value="SprT_like"/>
    <property type="match status" value="1"/>
</dbReference>
<dbReference type="GO" id="GO:0008270">
    <property type="term" value="F:zinc ion binding"/>
    <property type="evidence" value="ECO:0007669"/>
    <property type="project" value="UniProtKB-UniRule"/>
</dbReference>
<evidence type="ECO:0000259" key="5">
    <source>
        <dbReference type="SMART" id="SM00731"/>
    </source>
</evidence>
<name>A0A917ES04_9BACI</name>
<evidence type="ECO:0000256" key="3">
    <source>
        <dbReference type="ARBA" id="ARBA00022833"/>
    </source>
</evidence>
<dbReference type="Pfam" id="PF17283">
    <property type="entry name" value="Zn_ribbon_SprT"/>
    <property type="match status" value="1"/>
</dbReference>
<dbReference type="GO" id="GO:0005737">
    <property type="term" value="C:cytoplasm"/>
    <property type="evidence" value="ECO:0007669"/>
    <property type="project" value="UniProtKB-SubCell"/>
</dbReference>
<dbReference type="NCBIfam" id="NF003339">
    <property type="entry name" value="PRK04351.1"/>
    <property type="match status" value="1"/>
</dbReference>
<organism evidence="6 7">
    <name type="scientific">Priestia taiwanensis</name>
    <dbReference type="NCBI Taxonomy" id="1347902"/>
    <lineage>
        <taxon>Bacteria</taxon>
        <taxon>Bacillati</taxon>
        <taxon>Bacillota</taxon>
        <taxon>Bacilli</taxon>
        <taxon>Bacillales</taxon>
        <taxon>Bacillaceae</taxon>
        <taxon>Priestia</taxon>
    </lineage>
</organism>
<comment type="cofactor">
    <cofactor evidence="4">
        <name>Zn(2+)</name>
        <dbReference type="ChEBI" id="CHEBI:29105"/>
    </cofactor>
    <text evidence="4">Binds 1 zinc ion.</text>
</comment>
<reference evidence="6" key="2">
    <citation type="submission" date="2020-09" db="EMBL/GenBank/DDBJ databases">
        <authorList>
            <person name="Sun Q."/>
            <person name="Zhou Y."/>
        </authorList>
    </citation>
    <scope>NUCLEOTIDE SEQUENCE</scope>
    <source>
        <strain evidence="6">CGMCC 1.12698</strain>
    </source>
</reference>
<keyword evidence="1 4" id="KW-0963">Cytoplasm</keyword>
<reference evidence="6" key="1">
    <citation type="journal article" date="2014" name="Int. J. Syst. Evol. Microbiol.">
        <title>Complete genome sequence of Corynebacterium casei LMG S-19264T (=DSM 44701T), isolated from a smear-ripened cheese.</title>
        <authorList>
            <consortium name="US DOE Joint Genome Institute (JGI-PGF)"/>
            <person name="Walter F."/>
            <person name="Albersmeier A."/>
            <person name="Kalinowski J."/>
            <person name="Ruckert C."/>
        </authorList>
    </citation>
    <scope>NUCLEOTIDE SEQUENCE</scope>
    <source>
        <strain evidence="6">CGMCC 1.12698</strain>
    </source>
</reference>
<evidence type="ECO:0000313" key="7">
    <source>
        <dbReference type="Proteomes" id="UP000605259"/>
    </source>
</evidence>
<evidence type="ECO:0000256" key="1">
    <source>
        <dbReference type="ARBA" id="ARBA00022490"/>
    </source>
</evidence>
<evidence type="ECO:0000256" key="2">
    <source>
        <dbReference type="ARBA" id="ARBA00022723"/>
    </source>
</evidence>
<dbReference type="Proteomes" id="UP000605259">
    <property type="component" value="Unassembled WGS sequence"/>
</dbReference>
<protein>
    <recommendedName>
        <fullName evidence="4">Protein SprT-like</fullName>
    </recommendedName>
</protein>
<evidence type="ECO:0000256" key="4">
    <source>
        <dbReference type="HAMAP-Rule" id="MF_00745"/>
    </source>
</evidence>
<comment type="similarity">
    <text evidence="4">Belongs to the SprT family.</text>
</comment>
<gene>
    <name evidence="6" type="ORF">GCM10007140_38760</name>
</gene>
<dbReference type="InterPro" id="IPR023524">
    <property type="entry name" value="Uncharacterised_SprT-like"/>
</dbReference>
<feature type="binding site" evidence="4">
    <location>
        <position position="71"/>
    </location>
    <ligand>
        <name>Zn(2+)</name>
        <dbReference type="ChEBI" id="CHEBI:29105"/>
    </ligand>
</feature>
<keyword evidence="3 4" id="KW-0862">Zinc</keyword>
<proteinExistence type="inferred from homology"/>
<keyword evidence="2 4" id="KW-0479">Metal-binding</keyword>
<dbReference type="Pfam" id="PF10263">
    <property type="entry name" value="SprT-like"/>
    <property type="match status" value="1"/>
</dbReference>
<keyword evidence="7" id="KW-1185">Reference proteome</keyword>
<sequence>MEKEEVQKLVEEVSLEYFGKPFKHNAVFNERLRTTGGRYLLGTHHIELNLHYYLCFGKEELVDVIKHELCHYHLHLEGKGYKHRDRDFRELMKKVGAPRFCKTIKEKERIPSLHIYQCVACKYVYKRKRRVDTEKYVCGKCRGKLEKVEKGC</sequence>